<evidence type="ECO:0000313" key="1">
    <source>
        <dbReference type="EMBL" id="KAH0592310.1"/>
    </source>
</evidence>
<dbReference type="Proteomes" id="UP000764110">
    <property type="component" value="Unassembled WGS sequence"/>
</dbReference>
<reference evidence="1 2" key="1">
    <citation type="submission" date="2020-07" db="EMBL/GenBank/DDBJ databases">
        <title>Metarhizium humberi genome.</title>
        <authorList>
            <person name="Lysoe E."/>
        </authorList>
    </citation>
    <scope>NUCLEOTIDE SEQUENCE [LARGE SCALE GENOMIC DNA]</scope>
    <source>
        <strain evidence="1 2">ESALQ1638</strain>
    </source>
</reference>
<keyword evidence="2" id="KW-1185">Reference proteome</keyword>
<dbReference type="EMBL" id="JACEFI010000033">
    <property type="protein sequence ID" value="KAH0592310.1"/>
    <property type="molecule type" value="Genomic_DNA"/>
</dbReference>
<accession>A0A9P8M280</accession>
<gene>
    <name evidence="1" type="ORF">MHUMG1_09923</name>
</gene>
<dbReference type="AlphaFoldDB" id="A0A9P8M280"/>
<sequence length="173" mass="17868">MVSHPRIGSDTQIKIWSIRIELSDMESNIIAASGAPLRQAMATLHGQGDGGFLVAHVVFAPVQSPSGVKYAGAAGSLDKSSLSGIPSSEPPQAPGAWCLLLPSLFIECPSATAPRPTAKVIKGHSDASQADGKGAGNHKLTATMVQLTRLWHEVLGAHGCPAFDNDLTPVDAG</sequence>
<name>A0A9P8M280_9HYPO</name>
<organism evidence="1 2">
    <name type="scientific">Metarhizium humberi</name>
    <dbReference type="NCBI Taxonomy" id="2596975"/>
    <lineage>
        <taxon>Eukaryota</taxon>
        <taxon>Fungi</taxon>
        <taxon>Dikarya</taxon>
        <taxon>Ascomycota</taxon>
        <taxon>Pezizomycotina</taxon>
        <taxon>Sordariomycetes</taxon>
        <taxon>Hypocreomycetidae</taxon>
        <taxon>Hypocreales</taxon>
        <taxon>Clavicipitaceae</taxon>
        <taxon>Metarhizium</taxon>
    </lineage>
</organism>
<evidence type="ECO:0000313" key="2">
    <source>
        <dbReference type="Proteomes" id="UP000764110"/>
    </source>
</evidence>
<protein>
    <submittedName>
        <fullName evidence="1">Uncharacterized protein</fullName>
    </submittedName>
</protein>
<proteinExistence type="predicted"/>
<comment type="caution">
    <text evidence="1">The sequence shown here is derived from an EMBL/GenBank/DDBJ whole genome shotgun (WGS) entry which is preliminary data.</text>
</comment>